<dbReference type="SUPFAM" id="SSF52540">
    <property type="entry name" value="P-loop containing nucleoside triphosphate hydrolases"/>
    <property type="match status" value="1"/>
</dbReference>
<organism evidence="4 5">
    <name type="scientific">Niastella koreensis</name>
    <dbReference type="NCBI Taxonomy" id="354356"/>
    <lineage>
        <taxon>Bacteria</taxon>
        <taxon>Pseudomonadati</taxon>
        <taxon>Bacteroidota</taxon>
        <taxon>Chitinophagia</taxon>
        <taxon>Chitinophagales</taxon>
        <taxon>Chitinophagaceae</taxon>
        <taxon>Niastella</taxon>
    </lineage>
</organism>
<dbReference type="InterPro" id="IPR000212">
    <property type="entry name" value="DNA_helicase_UvrD/REP"/>
</dbReference>
<dbReference type="PANTHER" id="PTHR11070">
    <property type="entry name" value="UVRD / RECB / PCRA DNA HELICASE FAMILY MEMBER"/>
    <property type="match status" value="1"/>
</dbReference>
<keyword evidence="5" id="KW-1185">Reference proteome</keyword>
<proteinExistence type="predicted"/>
<comment type="caution">
    <text evidence="4">The sequence shown here is derived from an EMBL/GenBank/DDBJ whole genome shotgun (WGS) entry which is preliminary data.</text>
</comment>
<feature type="domain" description="UvrD-like helicase C-terminal" evidence="3">
    <location>
        <begin position="474"/>
        <end position="522"/>
    </location>
</feature>
<sequence length="563" mass="65063">MALMIPHSPMNPYEGEEVVFRSLQTALDDDYVVFHSVKWVASSAKSQGEADFLILHKRLGILIIEVKGGYVRTTERLWFQQNRATLLENEMQDPLSQADNSKWKFIEALKQANPPVNGCLVCHAVWFPSFKWSYPFPPNYAPEIVFDQETLIDPQPAIEKAFAYWGEKIFHSIYDHACFNRLKFIIAPEFSAVPSVRSNFENREQLFISLTREQARIMDFLEEQRIAVISGSAGTGKTMLALEKANRLGVKNEDTLFLCYNEALKDHLAANNQIRYVHFKTIYELADDYFKYDKHISLNDLTDQLVDHAWSGKDEWKYKHVIVDEAQDFNSFFIEFLKEITSGCFYAFYDKNQCIFQDTQLEWANNAECKITLHTNCRNTKEIARTSARNIGLDSKTFINSPIKGEQSFITEYSCPEEGIQMIERIVTKLLKEKLALPEDIVILTMKNWETSILRTKKNICQKPFSRLLKSGYICVNTVGEFKGLEAGYLIITEIEVNKYVDSHYRNRLYIGCSRAKQGLYMLLDNPQEEDFAVAMEAIEPKKKVKKNKINFFQKLAVSELAI</sequence>
<evidence type="ECO:0000313" key="4">
    <source>
        <dbReference type="EMBL" id="OQP48373.1"/>
    </source>
</evidence>
<protein>
    <recommendedName>
        <fullName evidence="6">DNA helicase</fullName>
    </recommendedName>
</protein>
<dbReference type="Proteomes" id="UP000192277">
    <property type="component" value="Unassembled WGS sequence"/>
</dbReference>
<evidence type="ECO:0000313" key="5">
    <source>
        <dbReference type="Proteomes" id="UP000192277"/>
    </source>
</evidence>
<dbReference type="Gene3D" id="3.40.50.300">
    <property type="entry name" value="P-loop containing nucleotide triphosphate hydrolases"/>
    <property type="match status" value="2"/>
</dbReference>
<dbReference type="InterPro" id="IPR027417">
    <property type="entry name" value="P-loop_NTPase"/>
</dbReference>
<dbReference type="Pfam" id="PF09848">
    <property type="entry name" value="SLFN-g3_helicase"/>
    <property type="match status" value="1"/>
</dbReference>
<accession>A0ABX3NW93</accession>
<evidence type="ECO:0000259" key="3">
    <source>
        <dbReference type="Pfam" id="PF13538"/>
    </source>
</evidence>
<gene>
    <name evidence="4" type="ORF">A4D02_06565</name>
</gene>
<evidence type="ECO:0008006" key="6">
    <source>
        <dbReference type="Google" id="ProtNLM"/>
    </source>
</evidence>
<evidence type="ECO:0000259" key="1">
    <source>
        <dbReference type="Pfam" id="PF08378"/>
    </source>
</evidence>
<feature type="domain" description="NERD" evidence="1">
    <location>
        <begin position="13"/>
        <end position="121"/>
    </location>
</feature>
<dbReference type="PANTHER" id="PTHR11070:SF45">
    <property type="entry name" value="DNA 3'-5' HELICASE"/>
    <property type="match status" value="1"/>
</dbReference>
<name>A0ABX3NW93_9BACT</name>
<dbReference type="InterPro" id="IPR011528">
    <property type="entry name" value="NERD"/>
</dbReference>
<dbReference type="EMBL" id="LWBO01000012">
    <property type="protein sequence ID" value="OQP48373.1"/>
    <property type="molecule type" value="Genomic_DNA"/>
</dbReference>
<feature type="domain" description="Schlafen group 3-like DNA/RNA helicase" evidence="2">
    <location>
        <begin position="225"/>
        <end position="359"/>
    </location>
</feature>
<dbReference type="Pfam" id="PF08378">
    <property type="entry name" value="NERD"/>
    <property type="match status" value="1"/>
</dbReference>
<evidence type="ECO:0000259" key="2">
    <source>
        <dbReference type="Pfam" id="PF09848"/>
    </source>
</evidence>
<reference evidence="4 5" key="1">
    <citation type="submission" date="2016-04" db="EMBL/GenBank/DDBJ databases">
        <authorList>
            <person name="Chen L."/>
            <person name="Zhuang W."/>
            <person name="Wang G."/>
        </authorList>
    </citation>
    <scope>NUCLEOTIDE SEQUENCE [LARGE SCALE GENOMIC DNA]</scope>
    <source>
        <strain evidence="5">GR20</strain>
    </source>
</reference>
<dbReference type="Pfam" id="PF13538">
    <property type="entry name" value="UvrD_C_2"/>
    <property type="match status" value="1"/>
</dbReference>
<dbReference type="InterPro" id="IPR027785">
    <property type="entry name" value="UvrD-like_helicase_C"/>
</dbReference>
<dbReference type="InterPro" id="IPR018647">
    <property type="entry name" value="SLFN_3-like_DNA/RNA_helicase"/>
</dbReference>
<dbReference type="RefSeq" id="WP_014221573.1">
    <property type="nucleotide sequence ID" value="NZ_LWBO01000012.1"/>
</dbReference>